<feature type="region of interest" description="Disordered" evidence="1">
    <location>
        <begin position="1"/>
        <end position="226"/>
    </location>
</feature>
<feature type="region of interest" description="Disordered" evidence="1">
    <location>
        <begin position="260"/>
        <end position="286"/>
    </location>
</feature>
<evidence type="ECO:0000313" key="2">
    <source>
        <dbReference type="EMBL" id="RXW23336.1"/>
    </source>
</evidence>
<feature type="compositionally biased region" description="Low complexity" evidence="1">
    <location>
        <begin position="121"/>
        <end position="138"/>
    </location>
</feature>
<dbReference type="AlphaFoldDB" id="A0A4Q2DUD4"/>
<dbReference type="EMBL" id="SDEE01000044">
    <property type="protein sequence ID" value="RXW23336.1"/>
    <property type="molecule type" value="Genomic_DNA"/>
</dbReference>
<dbReference type="OrthoDB" id="3219024at2759"/>
<evidence type="ECO:0000313" key="3">
    <source>
        <dbReference type="Proteomes" id="UP000290288"/>
    </source>
</evidence>
<organism evidence="2 3">
    <name type="scientific">Candolleomyces aberdarensis</name>
    <dbReference type="NCBI Taxonomy" id="2316362"/>
    <lineage>
        <taxon>Eukaryota</taxon>
        <taxon>Fungi</taxon>
        <taxon>Dikarya</taxon>
        <taxon>Basidiomycota</taxon>
        <taxon>Agaricomycotina</taxon>
        <taxon>Agaricomycetes</taxon>
        <taxon>Agaricomycetidae</taxon>
        <taxon>Agaricales</taxon>
        <taxon>Agaricineae</taxon>
        <taxon>Psathyrellaceae</taxon>
        <taxon>Candolleomyces</taxon>
    </lineage>
</organism>
<proteinExistence type="predicted"/>
<feature type="compositionally biased region" description="Basic and acidic residues" evidence="1">
    <location>
        <begin position="158"/>
        <end position="170"/>
    </location>
</feature>
<accession>A0A4Q2DUD4</accession>
<feature type="compositionally biased region" description="Polar residues" evidence="1">
    <location>
        <begin position="184"/>
        <end position="205"/>
    </location>
</feature>
<evidence type="ECO:0000256" key="1">
    <source>
        <dbReference type="SAM" id="MobiDB-lite"/>
    </source>
</evidence>
<protein>
    <submittedName>
        <fullName evidence="2">Uncharacterized protein</fullName>
    </submittedName>
</protein>
<feature type="compositionally biased region" description="Acidic residues" evidence="1">
    <location>
        <begin position="45"/>
        <end position="54"/>
    </location>
</feature>
<sequence>MLGRVNSSQRVQSREHVVPLKRNVSSQKVNATKGRAGFTIASSKDEDEDDDEWVSSESGAATPNQDGSDSETASEADIIHRPLNLQRLDNIRATEPTLQRVDTARQTDFAPEMTREERRQPLSTQSPTTPTLPSAPQQFSAAAETQHTDVSHLQSQLRRLELDTTKETRTDPPPSLPSISQPSYRPSSQTKQRSSRPPSTYSISGKSEIRPHPLIRGHSTGQVNIGKPALTPLTVVTGGAAPPQLSTSPASSVNEDFLTTASPTSTTTGTSFTDGPAKGLQDRRSSISSGRSIATLPVQGIFRTDSIGVPRLRTFSAMSASPSSAALSALTHLPTVTRPPSPQSVVFFPTVNPHANIDAIHPLLPGPYLNNHLTVLARRTPLRESYDRVIRAKSEAVRHTH</sequence>
<name>A0A4Q2DUD4_9AGAR</name>
<dbReference type="Proteomes" id="UP000290288">
    <property type="component" value="Unassembled WGS sequence"/>
</dbReference>
<comment type="caution">
    <text evidence="2">The sequence shown here is derived from an EMBL/GenBank/DDBJ whole genome shotgun (WGS) entry which is preliminary data.</text>
</comment>
<reference evidence="2 3" key="1">
    <citation type="submission" date="2019-01" db="EMBL/GenBank/DDBJ databases">
        <title>Draft genome sequence of Psathyrella aberdarensis IHI B618.</title>
        <authorList>
            <person name="Buettner E."/>
            <person name="Kellner H."/>
        </authorList>
    </citation>
    <scope>NUCLEOTIDE SEQUENCE [LARGE SCALE GENOMIC DNA]</scope>
    <source>
        <strain evidence="2 3">IHI B618</strain>
    </source>
</reference>
<feature type="compositionally biased region" description="Low complexity" evidence="1">
    <location>
        <begin position="260"/>
        <end position="277"/>
    </location>
</feature>
<keyword evidence="3" id="KW-1185">Reference proteome</keyword>
<dbReference type="STRING" id="2316362.A0A4Q2DUD4"/>
<gene>
    <name evidence="2" type="ORF">EST38_g2516</name>
</gene>
<feature type="compositionally biased region" description="Polar residues" evidence="1">
    <location>
        <begin position="1"/>
        <end position="11"/>
    </location>
</feature>